<reference evidence="3 4" key="1">
    <citation type="submission" date="2016-07" db="EMBL/GenBank/DDBJ databases">
        <title>Pervasive Adenine N6-methylation of Active Genes in Fungi.</title>
        <authorList>
            <consortium name="DOE Joint Genome Institute"/>
            <person name="Mondo S.J."/>
            <person name="Dannebaum R.O."/>
            <person name="Kuo R.C."/>
            <person name="Labutti K."/>
            <person name="Haridas S."/>
            <person name="Kuo A."/>
            <person name="Salamov A."/>
            <person name="Ahrendt S.R."/>
            <person name="Lipzen A."/>
            <person name="Sullivan W."/>
            <person name="Andreopoulos W.B."/>
            <person name="Clum A."/>
            <person name="Lindquist E."/>
            <person name="Daum C."/>
            <person name="Ramamoorthy G.K."/>
            <person name="Gryganskyi A."/>
            <person name="Culley D."/>
            <person name="Magnuson J.K."/>
            <person name="James T.Y."/>
            <person name="O'Malley M.A."/>
            <person name="Stajich J.E."/>
            <person name="Spatafora J.W."/>
            <person name="Visel A."/>
            <person name="Grigoriev I.V."/>
        </authorList>
    </citation>
    <scope>NUCLEOTIDE SEQUENCE [LARGE SCALE GENOMIC DNA]</scope>
    <source>
        <strain evidence="3 4">62-1032</strain>
    </source>
</reference>
<feature type="transmembrane region" description="Helical" evidence="2">
    <location>
        <begin position="127"/>
        <end position="150"/>
    </location>
</feature>
<keyword evidence="2" id="KW-0812">Transmembrane</keyword>
<sequence length="368" mass="39731">MPARLTRRTDTNTSDPDPYSYPPSSTNLATPTSEYPGYNDSTDHLAANSFIGRDEAVPGGRNRATYPPTNDDYAYEKGLNPVTRGSIAAQMAAEGQIPKKEGLRMWRSDEHKGAFTKGGRGRCCGRVCCCAIILVIIIIVSIVAAFFLWVKPPEVTFNGIEAPASGSEVSVQTDGFALNFRLNIGVINPNFFGATFNKISATAYYPLKPSTSFGGGSLNDVKINKNSNTTIHFPFQVNYTTSYDSDLSVIKDIATKCGFLSSSSGTSDLTVNYKINLSLKVLAVSISPSFSSSASFACPLSESDISGLLSSDELSSLTGGLTGSSSRFLAKRTKEELNEARKRQLHEEVMGKVMTRGWEALGRGEGRW</sequence>
<feature type="compositionally biased region" description="Low complexity" evidence="1">
    <location>
        <begin position="14"/>
        <end position="25"/>
    </location>
</feature>
<dbReference type="PANTHER" id="PTHR31852">
    <property type="entry name" value="LATE EMBRYOGENESIS ABUNDANT (LEA) HYDROXYPROLINE-RICH GLYCOPROTEIN FAMILY"/>
    <property type="match status" value="1"/>
</dbReference>
<evidence type="ECO:0000256" key="2">
    <source>
        <dbReference type="SAM" id="Phobius"/>
    </source>
</evidence>
<gene>
    <name evidence="3" type="ORF">BCR35DRAFT_354482</name>
</gene>
<dbReference type="AlphaFoldDB" id="A0A1Y2EL05"/>
<dbReference type="InterPro" id="IPR055301">
    <property type="entry name" value="Lea14-like_2"/>
</dbReference>
<accession>A0A1Y2EL05</accession>
<dbReference type="Proteomes" id="UP000193467">
    <property type="component" value="Unassembled WGS sequence"/>
</dbReference>
<organism evidence="3 4">
    <name type="scientific">Leucosporidium creatinivorum</name>
    <dbReference type="NCBI Taxonomy" id="106004"/>
    <lineage>
        <taxon>Eukaryota</taxon>
        <taxon>Fungi</taxon>
        <taxon>Dikarya</taxon>
        <taxon>Basidiomycota</taxon>
        <taxon>Pucciniomycotina</taxon>
        <taxon>Microbotryomycetes</taxon>
        <taxon>Leucosporidiales</taxon>
        <taxon>Leucosporidium</taxon>
    </lineage>
</organism>
<dbReference type="STRING" id="106004.A0A1Y2EL05"/>
<dbReference type="EMBL" id="MCGR01000053">
    <property type="protein sequence ID" value="ORY72250.1"/>
    <property type="molecule type" value="Genomic_DNA"/>
</dbReference>
<keyword evidence="2" id="KW-0472">Membrane</keyword>
<evidence type="ECO:0000313" key="3">
    <source>
        <dbReference type="EMBL" id="ORY72250.1"/>
    </source>
</evidence>
<comment type="caution">
    <text evidence="3">The sequence shown here is derived from an EMBL/GenBank/DDBJ whole genome shotgun (WGS) entry which is preliminary data.</text>
</comment>
<keyword evidence="4" id="KW-1185">Reference proteome</keyword>
<dbReference type="InParanoid" id="A0A1Y2EL05"/>
<protein>
    <recommendedName>
        <fullName evidence="5">Late embryogenesis abundant protein LEA-2 subgroup domain-containing protein</fullName>
    </recommendedName>
</protein>
<evidence type="ECO:0000256" key="1">
    <source>
        <dbReference type="SAM" id="MobiDB-lite"/>
    </source>
</evidence>
<evidence type="ECO:0000313" key="4">
    <source>
        <dbReference type="Proteomes" id="UP000193467"/>
    </source>
</evidence>
<name>A0A1Y2EL05_9BASI</name>
<dbReference type="OrthoDB" id="20273at2759"/>
<proteinExistence type="predicted"/>
<keyword evidence="2" id="KW-1133">Transmembrane helix</keyword>
<feature type="region of interest" description="Disordered" evidence="1">
    <location>
        <begin position="1"/>
        <end position="36"/>
    </location>
</feature>
<dbReference type="SUPFAM" id="SSF117070">
    <property type="entry name" value="LEA14-like"/>
    <property type="match status" value="1"/>
</dbReference>
<dbReference type="Gene3D" id="2.60.40.1820">
    <property type="match status" value="1"/>
</dbReference>
<evidence type="ECO:0008006" key="5">
    <source>
        <dbReference type="Google" id="ProtNLM"/>
    </source>
</evidence>